<keyword evidence="7 15" id="KW-0963">Cytoplasm</keyword>
<dbReference type="InterPro" id="IPR023148">
    <property type="entry name" value="tRNA_m1G_MeTrfase_C_sf"/>
</dbReference>
<keyword evidence="8 15" id="KW-0489">Methyltransferase</keyword>
<feature type="domain" description="tRNA methyltransferase TRMD/TRM10-type" evidence="19">
    <location>
        <begin position="1"/>
        <end position="224"/>
    </location>
</feature>
<evidence type="ECO:0000256" key="16">
    <source>
        <dbReference type="PIRSR" id="PIRSR000386-1"/>
    </source>
</evidence>
<dbReference type="SUPFAM" id="SSF75217">
    <property type="entry name" value="alpha/beta knot"/>
    <property type="match status" value="1"/>
</dbReference>
<sequence length="248" mass="26790">MKIDVVTLFPELVDAVGQHGMVRQAIALGELELTSRQLRDGATDKRRTVDDRSYGGGPGMVLRPEPMRAVLDQAKAAQPMGKVIYLSPQGERLTDAMARRLAQEPGLILVCGRYEGVDQRVIETAVDLEVSIGDVVLSGGELPAMVLIDAVARLLPGVLGHGASAAQDSFAAGLLDHPHYTRPAEDAWGAVPEVLLGGDHRAIARWRMKQALGQTWLRRPDLFQALTLDDEQQGLLAEFVADQSGNNT</sequence>
<evidence type="ECO:0000256" key="12">
    <source>
        <dbReference type="ARBA" id="ARBA00029736"/>
    </source>
</evidence>
<dbReference type="FunFam" id="1.10.1270.20:FF:000001">
    <property type="entry name" value="tRNA (guanine-N(1)-)-methyltransferase"/>
    <property type="match status" value="1"/>
</dbReference>
<keyword evidence="10 15" id="KW-0949">S-adenosyl-L-methionine</keyword>
<dbReference type="GO" id="GO:0052906">
    <property type="term" value="F:tRNA (guanine(37)-N1)-methyltransferase activity"/>
    <property type="evidence" value="ECO:0007669"/>
    <property type="project" value="UniProtKB-UniRule"/>
</dbReference>
<dbReference type="OrthoDB" id="9807416at2"/>
<dbReference type="GO" id="GO:0002939">
    <property type="term" value="P:tRNA N1-guanine methylation"/>
    <property type="evidence" value="ECO:0007669"/>
    <property type="project" value="TreeGrafter"/>
</dbReference>
<evidence type="ECO:0000256" key="18">
    <source>
        <dbReference type="SAM" id="MobiDB-lite"/>
    </source>
</evidence>
<feature type="compositionally biased region" description="Basic and acidic residues" evidence="18">
    <location>
        <begin position="39"/>
        <end position="53"/>
    </location>
</feature>
<evidence type="ECO:0000256" key="1">
    <source>
        <dbReference type="ARBA" id="ARBA00002634"/>
    </source>
</evidence>
<evidence type="ECO:0000313" key="21">
    <source>
        <dbReference type="Proteomes" id="UP000251800"/>
    </source>
</evidence>
<comment type="caution">
    <text evidence="15">Lacks conserved residue(s) required for the propagation of feature annotation.</text>
</comment>
<evidence type="ECO:0000256" key="14">
    <source>
        <dbReference type="ARBA" id="ARBA00047783"/>
    </source>
</evidence>
<evidence type="ECO:0000256" key="17">
    <source>
        <dbReference type="RuleBase" id="RU003464"/>
    </source>
</evidence>
<dbReference type="PIRSF" id="PIRSF000386">
    <property type="entry name" value="tRNA_mtase"/>
    <property type="match status" value="1"/>
</dbReference>
<evidence type="ECO:0000256" key="7">
    <source>
        <dbReference type="ARBA" id="ARBA00022490"/>
    </source>
</evidence>
<evidence type="ECO:0000259" key="19">
    <source>
        <dbReference type="Pfam" id="PF01746"/>
    </source>
</evidence>
<dbReference type="InterPro" id="IPR002649">
    <property type="entry name" value="tRNA_m1G_MeTrfase_TrmD"/>
</dbReference>
<protein>
    <recommendedName>
        <fullName evidence="6 15">tRNA (guanine-N(1)-)-methyltransferase</fullName>
        <ecNumber evidence="5 15">2.1.1.228</ecNumber>
    </recommendedName>
    <alternativeName>
        <fullName evidence="12 15">M1G-methyltransferase</fullName>
    </alternativeName>
    <alternativeName>
        <fullName evidence="13 15">tRNA [GM37] methyltransferase</fullName>
    </alternativeName>
</protein>
<comment type="subcellular location">
    <subcellularLocation>
        <location evidence="2 15 17">Cytoplasm</location>
    </subcellularLocation>
</comment>
<dbReference type="Proteomes" id="UP000251800">
    <property type="component" value="Unassembled WGS sequence"/>
</dbReference>
<evidence type="ECO:0000256" key="11">
    <source>
        <dbReference type="ARBA" id="ARBA00022694"/>
    </source>
</evidence>
<organism evidence="20 21">
    <name type="scientific">Abyssibacter profundi</name>
    <dbReference type="NCBI Taxonomy" id="2182787"/>
    <lineage>
        <taxon>Bacteria</taxon>
        <taxon>Pseudomonadati</taxon>
        <taxon>Pseudomonadota</taxon>
        <taxon>Gammaproteobacteria</taxon>
        <taxon>Chromatiales</taxon>
        <taxon>Oceanococcaceae</taxon>
        <taxon>Abyssibacter</taxon>
    </lineage>
</organism>
<dbReference type="CDD" id="cd18080">
    <property type="entry name" value="TrmD-like"/>
    <property type="match status" value="1"/>
</dbReference>
<evidence type="ECO:0000313" key="20">
    <source>
        <dbReference type="EMBL" id="PWN57175.1"/>
    </source>
</evidence>
<evidence type="ECO:0000256" key="10">
    <source>
        <dbReference type="ARBA" id="ARBA00022691"/>
    </source>
</evidence>
<keyword evidence="9 15" id="KW-0808">Transferase</keyword>
<dbReference type="EMBL" id="QEQK01000003">
    <property type="protein sequence ID" value="PWN57175.1"/>
    <property type="molecule type" value="Genomic_DNA"/>
</dbReference>
<dbReference type="PANTHER" id="PTHR46417">
    <property type="entry name" value="TRNA (GUANINE-N(1)-)-METHYLTRANSFERASE"/>
    <property type="match status" value="1"/>
</dbReference>
<dbReference type="PANTHER" id="PTHR46417:SF1">
    <property type="entry name" value="TRNA (GUANINE-N(1)-)-METHYLTRANSFERASE"/>
    <property type="match status" value="1"/>
</dbReference>
<evidence type="ECO:0000256" key="4">
    <source>
        <dbReference type="ARBA" id="ARBA00011738"/>
    </source>
</evidence>
<dbReference type="FunFam" id="3.40.1280.10:FF:000001">
    <property type="entry name" value="tRNA (guanine-N(1)-)-methyltransferase"/>
    <property type="match status" value="1"/>
</dbReference>
<dbReference type="EC" id="2.1.1.228" evidence="5 15"/>
<gene>
    <name evidence="15 20" type="primary">trmD</name>
    <name evidence="20" type="ORF">DEH80_04420</name>
</gene>
<evidence type="ECO:0000256" key="15">
    <source>
        <dbReference type="HAMAP-Rule" id="MF_00605"/>
    </source>
</evidence>
<dbReference type="AlphaFoldDB" id="A0A363UP42"/>
<proteinExistence type="inferred from homology"/>
<keyword evidence="21" id="KW-1185">Reference proteome</keyword>
<dbReference type="NCBIfam" id="NF000648">
    <property type="entry name" value="PRK00026.1"/>
    <property type="match status" value="1"/>
</dbReference>
<name>A0A363UP42_9GAMM</name>
<accession>A0A363UP42</accession>
<keyword evidence="11 15" id="KW-0819">tRNA processing</keyword>
<evidence type="ECO:0000256" key="3">
    <source>
        <dbReference type="ARBA" id="ARBA00007630"/>
    </source>
</evidence>
<feature type="binding site" evidence="15 16">
    <location>
        <position position="112"/>
    </location>
    <ligand>
        <name>S-adenosyl-L-methionine</name>
        <dbReference type="ChEBI" id="CHEBI:59789"/>
    </ligand>
</feature>
<dbReference type="RefSeq" id="WP_109719255.1">
    <property type="nucleotide sequence ID" value="NZ_QEQK01000003.1"/>
</dbReference>
<dbReference type="Pfam" id="PF01746">
    <property type="entry name" value="tRNA_m1G_MT"/>
    <property type="match status" value="1"/>
</dbReference>
<dbReference type="Gene3D" id="1.10.1270.20">
    <property type="entry name" value="tRNA(m1g37)methyltransferase, domain 2"/>
    <property type="match status" value="1"/>
</dbReference>
<evidence type="ECO:0000256" key="5">
    <source>
        <dbReference type="ARBA" id="ARBA00012807"/>
    </source>
</evidence>
<dbReference type="Gene3D" id="3.40.1280.10">
    <property type="match status" value="1"/>
</dbReference>
<dbReference type="HAMAP" id="MF_00605">
    <property type="entry name" value="TrmD"/>
    <property type="match status" value="1"/>
</dbReference>
<evidence type="ECO:0000256" key="2">
    <source>
        <dbReference type="ARBA" id="ARBA00004496"/>
    </source>
</evidence>
<evidence type="ECO:0000256" key="8">
    <source>
        <dbReference type="ARBA" id="ARBA00022603"/>
    </source>
</evidence>
<comment type="catalytic activity">
    <reaction evidence="14 15 17">
        <text>guanosine(37) in tRNA + S-adenosyl-L-methionine = N(1)-methylguanosine(37) in tRNA + S-adenosyl-L-homocysteine + H(+)</text>
        <dbReference type="Rhea" id="RHEA:36899"/>
        <dbReference type="Rhea" id="RHEA-COMP:10145"/>
        <dbReference type="Rhea" id="RHEA-COMP:10147"/>
        <dbReference type="ChEBI" id="CHEBI:15378"/>
        <dbReference type="ChEBI" id="CHEBI:57856"/>
        <dbReference type="ChEBI" id="CHEBI:59789"/>
        <dbReference type="ChEBI" id="CHEBI:73542"/>
        <dbReference type="ChEBI" id="CHEBI:74269"/>
        <dbReference type="EC" id="2.1.1.228"/>
    </reaction>
</comment>
<evidence type="ECO:0000256" key="9">
    <source>
        <dbReference type="ARBA" id="ARBA00022679"/>
    </source>
</evidence>
<evidence type="ECO:0000256" key="6">
    <source>
        <dbReference type="ARBA" id="ARBA00014679"/>
    </source>
</evidence>
<dbReference type="InterPro" id="IPR029028">
    <property type="entry name" value="Alpha/beta_knot_MTases"/>
</dbReference>
<comment type="similarity">
    <text evidence="3 15 17">Belongs to the RNA methyltransferase TrmD family.</text>
</comment>
<dbReference type="InterPro" id="IPR016009">
    <property type="entry name" value="tRNA_MeTrfase_TRMD/TRM10"/>
</dbReference>
<comment type="function">
    <text evidence="1 15 17">Specifically methylates guanosine-37 in various tRNAs.</text>
</comment>
<dbReference type="InterPro" id="IPR029026">
    <property type="entry name" value="tRNA_m1G_MTases_N"/>
</dbReference>
<reference evidence="20 21" key="1">
    <citation type="submission" date="2018-05" db="EMBL/GenBank/DDBJ databases">
        <title>Abyssibacter profundi OUC007T gen. nov., sp. nov, a marine bacterium isolated from seawater of the Mariana Trench.</title>
        <authorList>
            <person name="Zhou S."/>
        </authorList>
    </citation>
    <scope>NUCLEOTIDE SEQUENCE [LARGE SCALE GENOMIC DNA]</scope>
    <source>
        <strain evidence="20 21">OUC007</strain>
    </source>
</reference>
<comment type="caution">
    <text evidence="20">The sequence shown here is derived from an EMBL/GenBank/DDBJ whole genome shotgun (WGS) entry which is preliminary data.</text>
</comment>
<dbReference type="NCBIfam" id="TIGR00088">
    <property type="entry name" value="trmD"/>
    <property type="match status" value="1"/>
</dbReference>
<comment type="subunit">
    <text evidence="4 15 17">Homodimer.</text>
</comment>
<evidence type="ECO:0000256" key="13">
    <source>
        <dbReference type="ARBA" id="ARBA00033392"/>
    </source>
</evidence>
<feature type="region of interest" description="Disordered" evidence="18">
    <location>
        <begin position="39"/>
        <end position="58"/>
    </location>
</feature>
<dbReference type="GO" id="GO:0005829">
    <property type="term" value="C:cytosol"/>
    <property type="evidence" value="ECO:0007669"/>
    <property type="project" value="TreeGrafter"/>
</dbReference>